<sequence>MDWHVNNEALPTLQFSPAAALVLQGILALVIFGVALELSFADFRRLLSQPKPVFAALFSQLLVLPLLTFGLIWVLDPSPGLALGLMMTAACPGGNMSNLLTHWSGGRTSVSMSATTISSLISPITTPLTFALLGGLHPATQAALQEIRVPALELVMTIAVALMLPLLAGMTLASKKPELAKRLLMPLRRFGLIVFFGFVVVALAANGRLFLHVISTLFVLVLLHNLLAMVSGYGVGALFRVSEGERRAITFETGIHNTALGLTLVFSYFPTQTNMILVLGWWGVWQLGTGGVLAWLWARRRPAASSVYR</sequence>
<evidence type="ECO:0000256" key="5">
    <source>
        <dbReference type="SAM" id="Phobius"/>
    </source>
</evidence>
<dbReference type="Proteomes" id="UP000244248">
    <property type="component" value="Unassembled WGS sequence"/>
</dbReference>
<evidence type="ECO:0008006" key="8">
    <source>
        <dbReference type="Google" id="ProtNLM"/>
    </source>
</evidence>
<dbReference type="AlphaFoldDB" id="A0A2T5MIA2"/>
<dbReference type="Gene3D" id="1.20.1530.20">
    <property type="match status" value="1"/>
</dbReference>
<proteinExistence type="predicted"/>
<dbReference type="PANTHER" id="PTHR10361">
    <property type="entry name" value="SODIUM-BILE ACID COTRANSPORTER"/>
    <property type="match status" value="1"/>
</dbReference>
<reference evidence="6 7" key="1">
    <citation type="submission" date="2018-04" db="EMBL/GenBank/DDBJ databases">
        <title>Novel species isolated from glacier.</title>
        <authorList>
            <person name="Liu Q."/>
            <person name="Xin Y.-H."/>
        </authorList>
    </citation>
    <scope>NUCLEOTIDE SEQUENCE [LARGE SCALE GENOMIC DNA]</scope>
    <source>
        <strain evidence="6 7">GT1R17</strain>
    </source>
</reference>
<protein>
    <recommendedName>
        <fullName evidence="8">Bile acid:sodium symporter</fullName>
    </recommendedName>
</protein>
<evidence type="ECO:0000313" key="7">
    <source>
        <dbReference type="Proteomes" id="UP000244248"/>
    </source>
</evidence>
<dbReference type="PANTHER" id="PTHR10361:SF28">
    <property type="entry name" value="P3 PROTEIN-RELATED"/>
    <property type="match status" value="1"/>
</dbReference>
<dbReference type="EMBL" id="QANS01000002">
    <property type="protein sequence ID" value="PTU32317.1"/>
    <property type="molecule type" value="Genomic_DNA"/>
</dbReference>
<evidence type="ECO:0000256" key="4">
    <source>
        <dbReference type="ARBA" id="ARBA00023136"/>
    </source>
</evidence>
<feature type="transmembrane region" description="Helical" evidence="5">
    <location>
        <begin position="275"/>
        <end position="298"/>
    </location>
</feature>
<feature type="transmembrane region" description="Helical" evidence="5">
    <location>
        <begin position="53"/>
        <end position="75"/>
    </location>
</feature>
<accession>A0A2T5MIA2</accession>
<keyword evidence="4 5" id="KW-0472">Membrane</keyword>
<dbReference type="Pfam" id="PF01758">
    <property type="entry name" value="SBF"/>
    <property type="match status" value="1"/>
</dbReference>
<keyword evidence="2 5" id="KW-0812">Transmembrane</keyword>
<dbReference type="InterPro" id="IPR038770">
    <property type="entry name" value="Na+/solute_symporter_sf"/>
</dbReference>
<feature type="transmembrane region" description="Helical" evidence="5">
    <location>
        <begin position="186"/>
        <end position="205"/>
    </location>
</feature>
<comment type="caution">
    <text evidence="6">The sequence shown here is derived from an EMBL/GenBank/DDBJ whole genome shotgun (WGS) entry which is preliminary data.</text>
</comment>
<keyword evidence="3 5" id="KW-1133">Transmembrane helix</keyword>
<evidence type="ECO:0000256" key="1">
    <source>
        <dbReference type="ARBA" id="ARBA00004141"/>
    </source>
</evidence>
<keyword evidence="7" id="KW-1185">Reference proteome</keyword>
<feature type="transmembrane region" description="Helical" evidence="5">
    <location>
        <begin position="211"/>
        <end position="236"/>
    </location>
</feature>
<feature type="transmembrane region" description="Helical" evidence="5">
    <location>
        <begin position="154"/>
        <end position="174"/>
    </location>
</feature>
<dbReference type="InterPro" id="IPR004710">
    <property type="entry name" value="Bilac:Na_transpt"/>
</dbReference>
<dbReference type="InterPro" id="IPR002657">
    <property type="entry name" value="BilAc:Na_symport/Acr3"/>
</dbReference>
<evidence type="ECO:0000256" key="2">
    <source>
        <dbReference type="ARBA" id="ARBA00022692"/>
    </source>
</evidence>
<feature type="transmembrane region" description="Helical" evidence="5">
    <location>
        <begin position="20"/>
        <end position="41"/>
    </location>
</feature>
<name>A0A2T5MIA2_9GAMM</name>
<feature type="transmembrane region" description="Helical" evidence="5">
    <location>
        <begin position="112"/>
        <end position="134"/>
    </location>
</feature>
<organism evidence="6 7">
    <name type="scientific">Stenotrophobium rhamnosiphilum</name>
    <dbReference type="NCBI Taxonomy" id="2029166"/>
    <lineage>
        <taxon>Bacteria</taxon>
        <taxon>Pseudomonadati</taxon>
        <taxon>Pseudomonadota</taxon>
        <taxon>Gammaproteobacteria</taxon>
        <taxon>Nevskiales</taxon>
        <taxon>Nevskiaceae</taxon>
        <taxon>Stenotrophobium</taxon>
    </lineage>
</organism>
<evidence type="ECO:0000313" key="6">
    <source>
        <dbReference type="EMBL" id="PTU32317.1"/>
    </source>
</evidence>
<gene>
    <name evidence="6" type="ORF">CJD38_06605</name>
</gene>
<comment type="subcellular location">
    <subcellularLocation>
        <location evidence="1">Membrane</location>
        <topology evidence="1">Multi-pass membrane protein</topology>
    </subcellularLocation>
</comment>
<evidence type="ECO:0000256" key="3">
    <source>
        <dbReference type="ARBA" id="ARBA00022989"/>
    </source>
</evidence>
<dbReference type="GO" id="GO:0016020">
    <property type="term" value="C:membrane"/>
    <property type="evidence" value="ECO:0007669"/>
    <property type="project" value="UniProtKB-SubCell"/>
</dbReference>